<dbReference type="RefSeq" id="WP_058795198.1">
    <property type="nucleotide sequence ID" value="NZ_CP013611.1"/>
</dbReference>
<sequence>MKSYGFSINFKDDASREHYEALHRDVWPEVKDAFEKMGIKSMQLFHMPPLKLFMYIEADERLVIERDFKQYVNIGPKVKEWDELCGGLLKRLENNQGVTDWLPMEKIYAYDRRDHRVEF</sequence>
<evidence type="ECO:0000313" key="2">
    <source>
        <dbReference type="Proteomes" id="UP000069015"/>
    </source>
</evidence>
<name>A0A0U2XUL0_9GAMM</name>
<dbReference type="GO" id="GO:0016857">
    <property type="term" value="F:racemase and epimerase activity, acting on carbohydrates and derivatives"/>
    <property type="evidence" value="ECO:0007669"/>
    <property type="project" value="InterPro"/>
</dbReference>
<dbReference type="PANTHER" id="PTHR43239:SF1">
    <property type="entry name" value="UPF0734 PROTEIN DDB_G0273871_DDB_G0273177"/>
    <property type="match status" value="1"/>
</dbReference>
<gene>
    <name evidence="1" type="ORF">AT705_01590</name>
</gene>
<dbReference type="InterPro" id="IPR052996">
    <property type="entry name" value="Carb_Metab_Mutarotase"/>
</dbReference>
<dbReference type="EMBL" id="CP013611">
    <property type="protein sequence ID" value="ALU41730.1"/>
    <property type="molecule type" value="Genomic_DNA"/>
</dbReference>
<evidence type="ECO:0008006" key="3">
    <source>
        <dbReference type="Google" id="ProtNLM"/>
    </source>
</evidence>
<dbReference type="InterPro" id="IPR008000">
    <property type="entry name" value="Rham/fucose_mutarotase"/>
</dbReference>
<dbReference type="Proteomes" id="UP000069015">
    <property type="component" value="Chromosome 1"/>
</dbReference>
<dbReference type="InterPro" id="IPR011008">
    <property type="entry name" value="Dimeric_a/b-barrel"/>
</dbReference>
<dbReference type="KEGG" id="prr:AT705_01590"/>
<dbReference type="AlphaFoldDB" id="A0A0U2XUL0"/>
<dbReference type="Gene3D" id="3.30.70.100">
    <property type="match status" value="1"/>
</dbReference>
<protein>
    <recommendedName>
        <fullName evidence="3">L-rhamnose mutarotase</fullName>
    </recommendedName>
</protein>
<accession>A0A0U2XUL0</accession>
<evidence type="ECO:0000313" key="1">
    <source>
        <dbReference type="EMBL" id="ALU41730.1"/>
    </source>
</evidence>
<dbReference type="SUPFAM" id="SSF54909">
    <property type="entry name" value="Dimeric alpha+beta barrel"/>
    <property type="match status" value="1"/>
</dbReference>
<proteinExistence type="predicted"/>
<organism evidence="1 2">
    <name type="scientific">Pseudoalteromonas rubra</name>
    <dbReference type="NCBI Taxonomy" id="43658"/>
    <lineage>
        <taxon>Bacteria</taxon>
        <taxon>Pseudomonadati</taxon>
        <taxon>Pseudomonadota</taxon>
        <taxon>Gammaproteobacteria</taxon>
        <taxon>Alteromonadales</taxon>
        <taxon>Pseudoalteromonadaceae</taxon>
        <taxon>Pseudoalteromonas</taxon>
    </lineage>
</organism>
<dbReference type="Pfam" id="PF05336">
    <property type="entry name" value="rhaM"/>
    <property type="match status" value="1"/>
</dbReference>
<reference evidence="1 2" key="1">
    <citation type="submission" date="2015-12" db="EMBL/GenBank/DDBJ databases">
        <title>Complete genome sequence of Pseudoalteromonas rubra SCSIO 6842, harboring a conjugative plasmid.</title>
        <authorList>
            <person name="Li B."/>
            <person name="Wang X."/>
        </authorList>
    </citation>
    <scope>NUCLEOTIDE SEQUENCE [LARGE SCALE GENOMIC DNA]</scope>
    <source>
        <strain evidence="1 2">SCSIO 6842</strain>
    </source>
</reference>
<dbReference type="PANTHER" id="PTHR43239">
    <property type="entry name" value="UPF0734 PROTEIN DDB_G0273871/DDB_G0273177"/>
    <property type="match status" value="1"/>
</dbReference>